<evidence type="ECO:0000256" key="1">
    <source>
        <dbReference type="ARBA" id="ARBA00022741"/>
    </source>
</evidence>
<dbReference type="Proteomes" id="UP000186026">
    <property type="component" value="Unassembled WGS sequence"/>
</dbReference>
<protein>
    <submittedName>
        <fullName evidence="4">ABC-type multidrug transport system, ATPase component</fullName>
    </submittedName>
</protein>
<dbReference type="InterPro" id="IPR003439">
    <property type="entry name" value="ABC_transporter-like_ATP-bd"/>
</dbReference>
<organism evidence="4 5">
    <name type="scientific">Belliella pelovolcani</name>
    <dbReference type="NCBI Taxonomy" id="529505"/>
    <lineage>
        <taxon>Bacteria</taxon>
        <taxon>Pseudomonadati</taxon>
        <taxon>Bacteroidota</taxon>
        <taxon>Cytophagia</taxon>
        <taxon>Cytophagales</taxon>
        <taxon>Cyclobacteriaceae</taxon>
        <taxon>Belliella</taxon>
    </lineage>
</organism>
<dbReference type="PANTHER" id="PTHR43158:SF2">
    <property type="entry name" value="SKFA PEPTIDE EXPORT ATP-BINDING PROTEIN SKFE"/>
    <property type="match status" value="1"/>
</dbReference>
<dbReference type="GO" id="GO:0005524">
    <property type="term" value="F:ATP binding"/>
    <property type="evidence" value="ECO:0007669"/>
    <property type="project" value="UniProtKB-KW"/>
</dbReference>
<dbReference type="InterPro" id="IPR027417">
    <property type="entry name" value="P-loop_NTPase"/>
</dbReference>
<dbReference type="GO" id="GO:0016887">
    <property type="term" value="F:ATP hydrolysis activity"/>
    <property type="evidence" value="ECO:0007669"/>
    <property type="project" value="InterPro"/>
</dbReference>
<dbReference type="PANTHER" id="PTHR43158">
    <property type="entry name" value="SKFA PEPTIDE EXPORT ATP-BINDING PROTEIN SKFE"/>
    <property type="match status" value="1"/>
</dbReference>
<accession>A0A1N7KFC1</accession>
<sequence length="222" mass="25541">MDRINHVLEVDGVLLNYGTNRVLQNIYLKCQTGKVTGLLGRNGCGKSSLMRIMFGEPIAVDKSVRIDGMSLLGDYRHPNDMRYLPQQKFIPNKLSLDRVLADFELEKSELIAYFPEFGNFPNLTIDQLSGGWQRILEVYLILKSKSKFVLLDEPFTHIMPLHVETIKDLILLEKPNKGILISDHLYQHIMDISDQVYMINNGRSFPIKSVEELHDQGYIRAY</sequence>
<reference evidence="5" key="1">
    <citation type="submission" date="2017-01" db="EMBL/GenBank/DDBJ databases">
        <authorList>
            <person name="Varghese N."/>
            <person name="Submissions S."/>
        </authorList>
    </citation>
    <scope>NUCLEOTIDE SEQUENCE [LARGE SCALE GENOMIC DNA]</scope>
    <source>
        <strain evidence="5">DSM 46698</strain>
    </source>
</reference>
<evidence type="ECO:0000256" key="2">
    <source>
        <dbReference type="ARBA" id="ARBA00022840"/>
    </source>
</evidence>
<keyword evidence="2" id="KW-0067">ATP-binding</keyword>
<dbReference type="Pfam" id="PF00005">
    <property type="entry name" value="ABC_tran"/>
    <property type="match status" value="1"/>
</dbReference>
<dbReference type="RefSeq" id="WP_076498249.1">
    <property type="nucleotide sequence ID" value="NZ_FTOP01000002.1"/>
</dbReference>
<keyword evidence="1" id="KW-0547">Nucleotide-binding</keyword>
<dbReference type="STRING" id="529505.SAMN05421761_10236"/>
<keyword evidence="5" id="KW-1185">Reference proteome</keyword>
<dbReference type="OrthoDB" id="9801987at2"/>
<dbReference type="AlphaFoldDB" id="A0A1N7KFC1"/>
<dbReference type="InterPro" id="IPR003593">
    <property type="entry name" value="AAA+_ATPase"/>
</dbReference>
<dbReference type="PROSITE" id="PS50893">
    <property type="entry name" value="ABC_TRANSPORTER_2"/>
    <property type="match status" value="1"/>
</dbReference>
<dbReference type="SMART" id="SM00382">
    <property type="entry name" value="AAA"/>
    <property type="match status" value="1"/>
</dbReference>
<dbReference type="EMBL" id="FTOP01000002">
    <property type="protein sequence ID" value="SIS60298.1"/>
    <property type="molecule type" value="Genomic_DNA"/>
</dbReference>
<dbReference type="SUPFAM" id="SSF52540">
    <property type="entry name" value="P-loop containing nucleoside triphosphate hydrolases"/>
    <property type="match status" value="1"/>
</dbReference>
<evidence type="ECO:0000313" key="4">
    <source>
        <dbReference type="EMBL" id="SIS60298.1"/>
    </source>
</evidence>
<evidence type="ECO:0000259" key="3">
    <source>
        <dbReference type="PROSITE" id="PS50893"/>
    </source>
</evidence>
<evidence type="ECO:0000313" key="5">
    <source>
        <dbReference type="Proteomes" id="UP000186026"/>
    </source>
</evidence>
<dbReference type="Gene3D" id="3.40.50.300">
    <property type="entry name" value="P-loop containing nucleotide triphosphate hydrolases"/>
    <property type="match status" value="1"/>
</dbReference>
<gene>
    <name evidence="4" type="ORF">SAMN05421761_10236</name>
</gene>
<name>A0A1N7KFC1_9BACT</name>
<feature type="domain" description="ABC transporter" evidence="3">
    <location>
        <begin position="8"/>
        <end position="219"/>
    </location>
</feature>
<proteinExistence type="predicted"/>